<reference evidence="1" key="1">
    <citation type="submission" date="2021-09" db="EMBL/GenBank/DDBJ databases">
        <title>Lactobacillus species from Apis mellifera, Switzerland.</title>
        <authorList>
            <person name="Pfister J."/>
            <person name="Brown A."/>
            <person name="Neumann P."/>
            <person name="Collaud A."/>
            <person name="Retschnig G."/>
            <person name="Perreten V."/>
        </authorList>
    </citation>
    <scope>NUCLEOTIDE SEQUENCE</scope>
    <source>
        <strain evidence="1">IBH002</strain>
    </source>
</reference>
<dbReference type="InterPro" id="IPR029058">
    <property type="entry name" value="AB_hydrolase_fold"/>
</dbReference>
<dbReference type="InterPro" id="IPR010315">
    <property type="entry name" value="DUF915_hydro-like"/>
</dbReference>
<dbReference type="Proteomes" id="UP001164557">
    <property type="component" value="Chromosome"/>
</dbReference>
<protein>
    <submittedName>
        <fullName evidence="1">Alpha/beta hydrolase</fullName>
    </submittedName>
</protein>
<gene>
    <name evidence="1" type="ORF">LDX53_00680</name>
</gene>
<dbReference type="GO" id="GO:0016787">
    <property type="term" value="F:hydrolase activity"/>
    <property type="evidence" value="ECO:0007669"/>
    <property type="project" value="UniProtKB-KW"/>
</dbReference>
<name>A0AA47GH06_9LACO</name>
<keyword evidence="2" id="KW-1185">Reference proteome</keyword>
<organism evidence="1 2">
    <name type="scientific">Lactobacillus helsingborgensis</name>
    <dbReference type="NCBI Taxonomy" id="1218494"/>
    <lineage>
        <taxon>Bacteria</taxon>
        <taxon>Bacillati</taxon>
        <taxon>Bacillota</taxon>
        <taxon>Bacilli</taxon>
        <taxon>Lactobacillales</taxon>
        <taxon>Lactobacillaceae</taxon>
        <taxon>Lactobacillus</taxon>
    </lineage>
</organism>
<dbReference type="SUPFAM" id="SSF53474">
    <property type="entry name" value="alpha/beta-Hydrolases"/>
    <property type="match status" value="1"/>
</dbReference>
<dbReference type="Pfam" id="PF06028">
    <property type="entry name" value="DUF915"/>
    <property type="match status" value="1"/>
</dbReference>
<dbReference type="AlphaFoldDB" id="A0AA47GH06"/>
<sequence length="291" mass="32960">MKKKRLLIISIFCIALVVIVGIGLRKQATSQPAIPQTKYDLQKARRAEATPTIYLHGYGAGAHSTASMIAFAEKHNGAHKVLTARISAAGKVNLQGYWRPQTKRPLIQVILTDNKNSDYLVTREWFHNLILSLQHKYHIKHYNTVAHSMGNLMTLSYQLKYGQKQGLPQLKKQVNLGAPFNGIIGIDDQPNHNYLLHNGRPKYMTQSYRALLKERHNFPSKAAVLNIYGNKEDGTNSDDDVSCVSAQSLRYLLRGKVNYREIEIKGAKGQHSQLHENSKVDRYIGQFLWSN</sequence>
<evidence type="ECO:0000313" key="1">
    <source>
        <dbReference type="EMBL" id="UZX29785.1"/>
    </source>
</evidence>
<keyword evidence="1" id="KW-0378">Hydrolase</keyword>
<dbReference type="EMBL" id="CP084389">
    <property type="protein sequence ID" value="UZX29785.1"/>
    <property type="molecule type" value="Genomic_DNA"/>
</dbReference>
<dbReference type="Gene3D" id="3.40.50.1820">
    <property type="entry name" value="alpha/beta hydrolase"/>
    <property type="match status" value="1"/>
</dbReference>
<accession>A0AA47GH06</accession>
<dbReference type="RefSeq" id="WP_046326569.1">
    <property type="nucleotide sequence ID" value="NZ_CP084389.1"/>
</dbReference>
<proteinExistence type="predicted"/>
<evidence type="ECO:0000313" key="2">
    <source>
        <dbReference type="Proteomes" id="UP001164557"/>
    </source>
</evidence>